<dbReference type="Proteomes" id="UP000008305">
    <property type="component" value="Chromosome"/>
</dbReference>
<dbReference type="InterPro" id="IPR006148">
    <property type="entry name" value="Glc/Gal-6P_isomerase"/>
</dbReference>
<evidence type="ECO:0000256" key="5">
    <source>
        <dbReference type="ARBA" id="ARBA00013198"/>
    </source>
</evidence>
<dbReference type="NCBIfam" id="TIGR01198">
    <property type="entry name" value="pgl"/>
    <property type="match status" value="1"/>
</dbReference>
<name>A0AA34WI77_CHLPE</name>
<feature type="domain" description="Glucosamine/galactosamine-6-phosphate isomerase" evidence="8">
    <location>
        <begin position="22"/>
        <end position="233"/>
    </location>
</feature>
<dbReference type="GO" id="GO:0006098">
    <property type="term" value="P:pentose-phosphate shunt"/>
    <property type="evidence" value="ECO:0007669"/>
    <property type="project" value="InterPro"/>
</dbReference>
<dbReference type="PANTHER" id="PTHR11054:SF0">
    <property type="entry name" value="6-PHOSPHOGLUCONOLACTONASE"/>
    <property type="match status" value="1"/>
</dbReference>
<evidence type="ECO:0000313" key="9">
    <source>
        <dbReference type="EMBL" id="AEB41838.1"/>
    </source>
</evidence>
<comment type="similarity">
    <text evidence="4 7">Belongs to the glucosamine/galactosamine-6-phosphate isomerase family. 6-phosphogluconolactonase subfamily.</text>
</comment>
<dbReference type="RefSeq" id="WP_013712916.1">
    <property type="nucleotide sequence ID" value="NC_015408.1"/>
</dbReference>
<evidence type="ECO:0000259" key="8">
    <source>
        <dbReference type="Pfam" id="PF01182"/>
    </source>
</evidence>
<dbReference type="InterPro" id="IPR005900">
    <property type="entry name" value="6-phosphogluconolactonase_DevB"/>
</dbReference>
<reference evidence="9 10" key="1">
    <citation type="journal article" date="2011" name="J. Bacteriol.">
        <title>Genome sequence of the obligate intracellular animal pathogen Chlamydia pecorum E58.</title>
        <authorList>
            <person name="Mojica S."/>
            <person name="Huot Creasy H."/>
            <person name="Daugherty S."/>
            <person name="Read T.D."/>
            <person name="Kim T."/>
            <person name="Kaltenboeck B."/>
            <person name="Bavoil P."/>
            <person name="Myers G.S."/>
        </authorList>
    </citation>
    <scope>NUCLEOTIDE SEQUENCE [LARGE SCALE GENOMIC DNA]</scope>
    <source>
        <strain evidence="9 10">E58</strain>
    </source>
</reference>
<dbReference type="Pfam" id="PF01182">
    <property type="entry name" value="Glucosamine_iso"/>
    <property type="match status" value="1"/>
</dbReference>
<evidence type="ECO:0000313" key="10">
    <source>
        <dbReference type="Proteomes" id="UP000008305"/>
    </source>
</evidence>
<dbReference type="KEGG" id="cpm:G5S_0901"/>
<dbReference type="EMBL" id="CP002608">
    <property type="protein sequence ID" value="AEB41838.1"/>
    <property type="molecule type" value="Genomic_DNA"/>
</dbReference>
<evidence type="ECO:0000256" key="3">
    <source>
        <dbReference type="ARBA" id="ARBA00004961"/>
    </source>
</evidence>
<dbReference type="AlphaFoldDB" id="A0AA34WI77"/>
<dbReference type="Gene3D" id="3.40.50.1360">
    <property type="match status" value="1"/>
</dbReference>
<dbReference type="InterPro" id="IPR039104">
    <property type="entry name" value="6PGL"/>
</dbReference>
<dbReference type="CDD" id="cd01400">
    <property type="entry name" value="6PGL"/>
    <property type="match status" value="1"/>
</dbReference>
<evidence type="ECO:0000256" key="4">
    <source>
        <dbReference type="ARBA" id="ARBA00010662"/>
    </source>
</evidence>
<comment type="pathway">
    <text evidence="3 7">Carbohydrate degradation; pentose phosphate pathway; D-ribulose 5-phosphate from D-glucose 6-phosphate (oxidative stage): step 2/3.</text>
</comment>
<protein>
    <recommendedName>
        <fullName evidence="6 7">6-phosphogluconolactonase</fullName>
        <shortName evidence="7">6PGL</shortName>
        <ecNumber evidence="5 7">3.1.1.31</ecNumber>
    </recommendedName>
</protein>
<evidence type="ECO:0000256" key="1">
    <source>
        <dbReference type="ARBA" id="ARBA00000832"/>
    </source>
</evidence>
<proteinExistence type="inferred from homology"/>
<comment type="catalytic activity">
    <reaction evidence="1 7">
        <text>6-phospho-D-glucono-1,5-lactone + H2O = 6-phospho-D-gluconate + H(+)</text>
        <dbReference type="Rhea" id="RHEA:12556"/>
        <dbReference type="ChEBI" id="CHEBI:15377"/>
        <dbReference type="ChEBI" id="CHEBI:15378"/>
        <dbReference type="ChEBI" id="CHEBI:57955"/>
        <dbReference type="ChEBI" id="CHEBI:58759"/>
        <dbReference type="EC" id="3.1.1.31"/>
    </reaction>
</comment>
<evidence type="ECO:0000256" key="6">
    <source>
        <dbReference type="ARBA" id="ARBA00020337"/>
    </source>
</evidence>
<dbReference type="InterPro" id="IPR037171">
    <property type="entry name" value="NagB/RpiA_transferase-like"/>
</dbReference>
<organism evidence="9 10">
    <name type="scientific">Chlamydia pecorum (strain ATCC VR-628 / DSM 29919 / E58)</name>
    <name type="common">Chlamydophila pecorum</name>
    <dbReference type="NCBI Taxonomy" id="331635"/>
    <lineage>
        <taxon>Bacteria</taxon>
        <taxon>Pseudomonadati</taxon>
        <taxon>Chlamydiota</taxon>
        <taxon>Chlamydiia</taxon>
        <taxon>Chlamydiales</taxon>
        <taxon>Chlamydiaceae</taxon>
        <taxon>Chlamydia/Chlamydophila group</taxon>
        <taxon>Chlamydia</taxon>
    </lineage>
</organism>
<dbReference type="EC" id="3.1.1.31" evidence="5 7"/>
<keyword evidence="7 9" id="KW-0378">Hydrolase</keyword>
<dbReference type="GO" id="GO:0017057">
    <property type="term" value="F:6-phosphogluconolactonase activity"/>
    <property type="evidence" value="ECO:0007669"/>
    <property type="project" value="UniProtKB-UniRule"/>
</dbReference>
<dbReference type="GO" id="GO:0005975">
    <property type="term" value="P:carbohydrate metabolic process"/>
    <property type="evidence" value="ECO:0007669"/>
    <property type="project" value="UniProtKB-UniRule"/>
</dbReference>
<dbReference type="PANTHER" id="PTHR11054">
    <property type="entry name" value="6-PHOSPHOGLUCONOLACTONASE"/>
    <property type="match status" value="1"/>
</dbReference>
<evidence type="ECO:0000256" key="2">
    <source>
        <dbReference type="ARBA" id="ARBA00002681"/>
    </source>
</evidence>
<accession>A0AA34WI77</accession>
<evidence type="ECO:0000256" key="7">
    <source>
        <dbReference type="RuleBase" id="RU365095"/>
    </source>
</evidence>
<gene>
    <name evidence="7 9" type="primary">pgl</name>
    <name evidence="9" type="ordered locus">G5S_0901</name>
</gene>
<keyword evidence="10" id="KW-1185">Reference proteome</keyword>
<comment type="function">
    <text evidence="2 7">Hydrolysis of 6-phosphogluconolactone to 6-phosphogluconate.</text>
</comment>
<sequence length="257" mass="29419">MATLVNFNNHHKILLTKKEDLFLELACKDWIASANKAIKSQGAFYVALSGGKTPLTIYKEIVKNKEDLLDPNKIFLFWGDERDVPVTSSESNYGQAMSVLQDLRIPEEHIFRMEVENPEGAKIYQSSIESIVPECSFDMVMLGVGQDGHTLSLFPNTEALKEQERFVVFNYIPQLDSKRITLTFPCVRKSKHSVVYVSGENKKEIIRRILFPENRTELFPIESIGTEKAPLFWILSPDAFDMRDFESIPSMHKLDIL</sequence>
<dbReference type="SUPFAM" id="SSF100950">
    <property type="entry name" value="NagB/RpiA/CoA transferase-like"/>
    <property type="match status" value="1"/>
</dbReference>